<reference evidence="8" key="1">
    <citation type="submission" date="2017-11" db="EMBL/GenBank/DDBJ databases">
        <title>Complete Genome Sequence of Kyrpidia sp. Strain EA-1, a thermophilic, hydrogen-oxidizing Bacterium, isolated from the Azores.</title>
        <authorList>
            <person name="Reiner J.E."/>
            <person name="Lapp C.J."/>
            <person name="Bunk B."/>
            <person name="Gescher J."/>
        </authorList>
    </citation>
    <scope>NUCLEOTIDE SEQUENCE [LARGE SCALE GENOMIC DNA]</scope>
    <source>
        <strain evidence="8">EA-1</strain>
    </source>
</reference>
<dbReference type="InterPro" id="IPR008333">
    <property type="entry name" value="Cbr1-like_FAD-bd_dom"/>
</dbReference>
<dbReference type="Gene3D" id="2.40.30.10">
    <property type="entry name" value="Translation factors"/>
    <property type="match status" value="1"/>
</dbReference>
<evidence type="ECO:0000259" key="6">
    <source>
        <dbReference type="PROSITE" id="PS51384"/>
    </source>
</evidence>
<keyword evidence="3" id="KW-0274">FAD</keyword>
<feature type="domain" description="FAD-binding FR-type" evidence="6">
    <location>
        <begin position="119"/>
        <end position="219"/>
    </location>
</feature>
<dbReference type="PANTHER" id="PTHR43644">
    <property type="entry name" value="NA(+)-TRANSLOCATING NADH-QUINONE REDUCTASE SUBUNIT"/>
    <property type="match status" value="1"/>
</dbReference>
<keyword evidence="8" id="KW-1185">Reference proteome</keyword>
<dbReference type="GO" id="GO:0051537">
    <property type="term" value="F:2 iron, 2 sulfur cluster binding"/>
    <property type="evidence" value="ECO:0007669"/>
    <property type="project" value="InterPro"/>
</dbReference>
<evidence type="ECO:0000256" key="3">
    <source>
        <dbReference type="ARBA" id="ARBA00022827"/>
    </source>
</evidence>
<dbReference type="PROSITE" id="PS51384">
    <property type="entry name" value="FAD_FR"/>
    <property type="match status" value="1"/>
</dbReference>
<dbReference type="KEGG" id="kyr:CVV65_11310"/>
<dbReference type="SUPFAM" id="SSF52343">
    <property type="entry name" value="Ferredoxin reductase-like, C-terminal NADP-linked domain"/>
    <property type="match status" value="1"/>
</dbReference>
<keyword evidence="4" id="KW-0408">Iron</keyword>
<dbReference type="PROSITE" id="PS00197">
    <property type="entry name" value="2FE2S_FER_1"/>
    <property type="match status" value="1"/>
</dbReference>
<feature type="domain" description="2Fe-2S ferredoxin-type" evidence="5">
    <location>
        <begin position="14"/>
        <end position="109"/>
    </location>
</feature>
<dbReference type="InterPro" id="IPR012675">
    <property type="entry name" value="Beta-grasp_dom_sf"/>
</dbReference>
<dbReference type="InterPro" id="IPR036010">
    <property type="entry name" value="2Fe-2S_ferredoxin-like_sf"/>
</dbReference>
<dbReference type="InterPro" id="IPR017938">
    <property type="entry name" value="Riboflavin_synthase-like_b-brl"/>
</dbReference>
<dbReference type="InterPro" id="IPR017927">
    <property type="entry name" value="FAD-bd_FR_type"/>
</dbReference>
<dbReference type="SUPFAM" id="SSF54292">
    <property type="entry name" value="2Fe-2S ferredoxin-like"/>
    <property type="match status" value="1"/>
</dbReference>
<dbReference type="SUPFAM" id="SSF63380">
    <property type="entry name" value="Riboflavin synthase domain-like"/>
    <property type="match status" value="1"/>
</dbReference>
<evidence type="ECO:0000313" key="7">
    <source>
        <dbReference type="EMBL" id="ATY85441.1"/>
    </source>
</evidence>
<protein>
    <submittedName>
        <fullName evidence="7">Oxidoreductase</fullName>
    </submittedName>
</protein>
<evidence type="ECO:0000259" key="5">
    <source>
        <dbReference type="PROSITE" id="PS51085"/>
    </source>
</evidence>
<dbReference type="InterPro" id="IPR039261">
    <property type="entry name" value="FNR_nucleotide-bd"/>
</dbReference>
<dbReference type="PRINTS" id="PR00410">
    <property type="entry name" value="PHEHYDRXLASE"/>
</dbReference>
<evidence type="ECO:0000313" key="8">
    <source>
        <dbReference type="Proteomes" id="UP000231932"/>
    </source>
</evidence>
<dbReference type="GO" id="GO:0016491">
    <property type="term" value="F:oxidoreductase activity"/>
    <property type="evidence" value="ECO:0007669"/>
    <property type="project" value="InterPro"/>
</dbReference>
<name>A0A2K8N7X2_9BACL</name>
<dbReference type="CDD" id="cd00207">
    <property type="entry name" value="fer2"/>
    <property type="match status" value="1"/>
</dbReference>
<evidence type="ECO:0000256" key="1">
    <source>
        <dbReference type="ARBA" id="ARBA00022448"/>
    </source>
</evidence>
<accession>A0A2K8N7X2</accession>
<dbReference type="InterPro" id="IPR001709">
    <property type="entry name" value="Flavoprot_Pyr_Nucl_cyt_Rdtase"/>
</dbReference>
<dbReference type="AlphaFoldDB" id="A0A2K8N7X2"/>
<dbReference type="PRINTS" id="PR00371">
    <property type="entry name" value="FPNCR"/>
</dbReference>
<dbReference type="OrthoDB" id="9807864at2"/>
<dbReference type="EMBL" id="CP024955">
    <property type="protein sequence ID" value="ATY85441.1"/>
    <property type="molecule type" value="Genomic_DNA"/>
</dbReference>
<evidence type="ECO:0000256" key="4">
    <source>
        <dbReference type="ARBA" id="ARBA00023004"/>
    </source>
</evidence>
<dbReference type="PROSITE" id="PS51085">
    <property type="entry name" value="2FE2S_FER_2"/>
    <property type="match status" value="1"/>
</dbReference>
<dbReference type="InterPro" id="IPR006058">
    <property type="entry name" value="2Fe2S_fd_BS"/>
</dbReference>
<organism evidence="7 8">
    <name type="scientific">Kyrpidia spormannii</name>
    <dbReference type="NCBI Taxonomy" id="2055160"/>
    <lineage>
        <taxon>Bacteria</taxon>
        <taxon>Bacillati</taxon>
        <taxon>Bacillota</taxon>
        <taxon>Bacilli</taxon>
        <taxon>Bacillales</taxon>
        <taxon>Alicyclobacillaceae</taxon>
        <taxon>Kyrpidia</taxon>
    </lineage>
</organism>
<dbReference type="Pfam" id="PF00111">
    <property type="entry name" value="Fer2"/>
    <property type="match status" value="1"/>
</dbReference>
<dbReference type="PANTHER" id="PTHR43644:SF1">
    <property type="entry name" value="NAD(P)H-FLAVIN REDUCTASE"/>
    <property type="match status" value="1"/>
</dbReference>
<keyword evidence="1" id="KW-0813">Transport</keyword>
<evidence type="ECO:0000256" key="2">
    <source>
        <dbReference type="ARBA" id="ARBA00022630"/>
    </source>
</evidence>
<gene>
    <name evidence="7" type="ORF">CVV65_11310</name>
</gene>
<dbReference type="Pfam" id="PF00175">
    <property type="entry name" value="NAD_binding_1"/>
    <property type="match status" value="1"/>
</dbReference>
<dbReference type="Pfam" id="PF00970">
    <property type="entry name" value="FAD_binding_6"/>
    <property type="match status" value="1"/>
</dbReference>
<keyword evidence="2" id="KW-0285">Flavoprotein</keyword>
<dbReference type="InterPro" id="IPR001433">
    <property type="entry name" value="OxRdtase_FAD/NAD-bd"/>
</dbReference>
<dbReference type="Proteomes" id="UP000231932">
    <property type="component" value="Chromosome"/>
</dbReference>
<proteinExistence type="predicted"/>
<dbReference type="Gene3D" id="3.40.50.80">
    <property type="entry name" value="Nucleotide-binding domain of ferredoxin-NADP reductase (FNR) module"/>
    <property type="match status" value="1"/>
</dbReference>
<dbReference type="InterPro" id="IPR001041">
    <property type="entry name" value="2Fe-2S_ferredoxin-type"/>
</dbReference>
<dbReference type="Gene3D" id="3.10.20.30">
    <property type="match status" value="1"/>
</dbReference>
<sequence>MNERVFAMSVVQQSSVTFKIRVEPRGAEIHCREGQTVLDAILRSGLAVPYGCKHGNCSACKAKVLEGDYRLMDRVSEFALMGFERDDGYILMCSTLPESDLVVEVEEEDEEPGVQLFPVHDFAAVVRENLACTHDIHRIRLELTEPSDIPYAAGQFFEFAIPQSDEGRAYSVATRYRTGEPLEFHVKRVPGGRGSNYMCDLKPGDRVRGSGPYGKMQLRDRNKKLLFVAGGSGMAPIKGLIEELFAGPYEHEAWFFYGARKVRDLYLMDLWRELEQKQSNFHFIPALSERDPEDAWEGEEGYIADVVERHFERFDGMDAYLCGPPALIQTTLKVLYKGGLRSSNIFYDEF</sequence>